<dbReference type="Pfam" id="PF02837">
    <property type="entry name" value="Glyco_hydro_2_N"/>
    <property type="match status" value="1"/>
</dbReference>
<dbReference type="RefSeq" id="WP_067482124.1">
    <property type="nucleotide sequence ID" value="NZ_LWMN01000010.1"/>
</dbReference>
<evidence type="ECO:0000259" key="4">
    <source>
        <dbReference type="Pfam" id="PF00703"/>
    </source>
</evidence>
<proteinExistence type="inferred from homology"/>
<dbReference type="SUPFAM" id="SSF51445">
    <property type="entry name" value="(Trans)glycosidases"/>
    <property type="match status" value="1"/>
</dbReference>
<dbReference type="InterPro" id="IPR006102">
    <property type="entry name" value="Ig-like_GH2"/>
</dbReference>
<dbReference type="Pfam" id="PF00703">
    <property type="entry name" value="Glyco_hydro_2"/>
    <property type="match status" value="1"/>
</dbReference>
<keyword evidence="8" id="KW-1185">Reference proteome</keyword>
<name>A0A179ETA2_ENTTH</name>
<keyword evidence="3" id="KW-0326">Glycosidase</keyword>
<reference evidence="7 8" key="1">
    <citation type="submission" date="2016-04" db="EMBL/GenBank/DDBJ databases">
        <title>Draft genome of an Enterococcus thailandicus strain isolated from bovine feces.</title>
        <authorList>
            <person name="Beukers A.G."/>
            <person name="Zaheer R."/>
            <person name="Goji N."/>
            <person name="Cook S.R."/>
            <person name="Amoako K."/>
            <person name="Chaves A.V."/>
            <person name="Ward M.P."/>
            <person name="Mcallister T.A."/>
        </authorList>
    </citation>
    <scope>NUCLEOTIDE SEQUENCE [LARGE SCALE GENOMIC DNA]</scope>
    <source>
        <strain evidence="7 8">F0711D 46</strain>
    </source>
</reference>
<evidence type="ECO:0000313" key="7">
    <source>
        <dbReference type="EMBL" id="OAQ56446.1"/>
    </source>
</evidence>
<dbReference type="Gene3D" id="2.60.120.260">
    <property type="entry name" value="Galactose-binding domain-like"/>
    <property type="match status" value="1"/>
</dbReference>
<protein>
    <submittedName>
        <fullName evidence="7">Glycoside hydrolase family 2</fullName>
    </submittedName>
</protein>
<dbReference type="InterPro" id="IPR006104">
    <property type="entry name" value="Glyco_hydro_2_N"/>
</dbReference>
<dbReference type="InterPro" id="IPR013783">
    <property type="entry name" value="Ig-like_fold"/>
</dbReference>
<dbReference type="Gene3D" id="2.60.40.10">
    <property type="entry name" value="Immunoglobulins"/>
    <property type="match status" value="1"/>
</dbReference>
<keyword evidence="2 7" id="KW-0378">Hydrolase</keyword>
<evidence type="ECO:0000256" key="3">
    <source>
        <dbReference type="ARBA" id="ARBA00023295"/>
    </source>
</evidence>
<dbReference type="InterPro" id="IPR051913">
    <property type="entry name" value="GH2_Domain-Containing"/>
</dbReference>
<evidence type="ECO:0000259" key="6">
    <source>
        <dbReference type="Pfam" id="PF02837"/>
    </source>
</evidence>
<dbReference type="InterPro" id="IPR006103">
    <property type="entry name" value="Glyco_hydro_2_cat"/>
</dbReference>
<feature type="domain" description="Glycoside hydrolase family 2 immunoglobulin-like beta-sandwich" evidence="4">
    <location>
        <begin position="180"/>
        <end position="287"/>
    </location>
</feature>
<evidence type="ECO:0000313" key="8">
    <source>
        <dbReference type="Proteomes" id="UP000078516"/>
    </source>
</evidence>
<accession>A0A179ETA2</accession>
<dbReference type="AlphaFoldDB" id="A0A179ETA2"/>
<sequence length="608" mass="71273">MMREEYPRPQFVREHFVNLNGVWSFAFDDKNIGIKERWYCTPEKLDQIIEVPFVYQSELSGINQRQIHDVVWYQRTFSWEKREQKRCFLHFGAVDYRADIYVNGCYVGNHLGGQTSFSFDITDFLITGEQSLVVRAWDPHDDEMIPRGKQFWEAESRGIWYTNSTGIWQTVWLEEVSEEHLEKIELTPDIDQGNVCLALTVPAAAVGRTLRYQISFKDIVICEDQLTIFSTFTKRWIDIYNQKIFRTNFHDHGWTWSPENPNLFDIRFELVEGKEVLDQVTSYFGMRKIHVENGMIFLNNQPYYQKLVLDQGYWPTGLLTAPDDKALIKDIELAKEMGFNGCRKHQKVEDPRFLYWADQLGFLVWGECASAPIYTSDAASRLTKEWVEIIERDYNHPSIVTWVPLNESWGIPEIHLNTQQQSFSKSIYNFLHALDTTRLVISNDGWEMTETDICAIHNYNHGEETETEKYNHFKRSLASVDGLINHPPGKWAIFAQGFTYQNQPILLTEFGGIGYQVQGQKGWGYTSVNDGTQFLADYSRIMRAVYESKALWGYCYTQLTDVEQEINGLLTYDRQAKVSLKKIKEINDQYHPERISIKNQWRNEAEYE</sequence>
<comment type="caution">
    <text evidence="7">The sequence shown here is derived from an EMBL/GenBank/DDBJ whole genome shotgun (WGS) entry which is preliminary data.</text>
</comment>
<dbReference type="GO" id="GO:0005975">
    <property type="term" value="P:carbohydrate metabolic process"/>
    <property type="evidence" value="ECO:0007669"/>
    <property type="project" value="InterPro"/>
</dbReference>
<dbReference type="PANTHER" id="PTHR42732:SF3">
    <property type="entry name" value="HYDROLASE"/>
    <property type="match status" value="1"/>
</dbReference>
<dbReference type="PANTHER" id="PTHR42732">
    <property type="entry name" value="BETA-GALACTOSIDASE"/>
    <property type="match status" value="1"/>
</dbReference>
<dbReference type="EMBL" id="LWMN01000010">
    <property type="protein sequence ID" value="OAQ56446.1"/>
    <property type="molecule type" value="Genomic_DNA"/>
</dbReference>
<feature type="domain" description="Glycosyl hydrolases family 2 sugar binding" evidence="6">
    <location>
        <begin position="18"/>
        <end position="152"/>
    </location>
</feature>
<evidence type="ECO:0000259" key="5">
    <source>
        <dbReference type="Pfam" id="PF02836"/>
    </source>
</evidence>
<dbReference type="Proteomes" id="UP000078516">
    <property type="component" value="Unassembled WGS sequence"/>
</dbReference>
<dbReference type="SUPFAM" id="SSF49303">
    <property type="entry name" value="beta-Galactosidase/glucuronidase domain"/>
    <property type="match status" value="1"/>
</dbReference>
<evidence type="ECO:0000256" key="2">
    <source>
        <dbReference type="ARBA" id="ARBA00022801"/>
    </source>
</evidence>
<comment type="similarity">
    <text evidence="1">Belongs to the glycosyl hydrolase 2 family.</text>
</comment>
<organism evidence="7 8">
    <name type="scientific">Enterococcus thailandicus</name>
    <dbReference type="NCBI Taxonomy" id="417368"/>
    <lineage>
        <taxon>Bacteria</taxon>
        <taxon>Bacillati</taxon>
        <taxon>Bacillota</taxon>
        <taxon>Bacilli</taxon>
        <taxon>Lactobacillales</taxon>
        <taxon>Enterococcaceae</taxon>
        <taxon>Enterococcus</taxon>
    </lineage>
</organism>
<dbReference type="InterPro" id="IPR036156">
    <property type="entry name" value="Beta-gal/glucu_dom_sf"/>
</dbReference>
<dbReference type="GO" id="GO:0004553">
    <property type="term" value="F:hydrolase activity, hydrolyzing O-glycosyl compounds"/>
    <property type="evidence" value="ECO:0007669"/>
    <property type="project" value="InterPro"/>
</dbReference>
<dbReference type="InterPro" id="IPR008979">
    <property type="entry name" value="Galactose-bd-like_sf"/>
</dbReference>
<gene>
    <name evidence="7" type="ORF">A6E74_03275</name>
</gene>
<dbReference type="Pfam" id="PF02836">
    <property type="entry name" value="Glyco_hydro_2_C"/>
    <property type="match status" value="1"/>
</dbReference>
<feature type="domain" description="Glycoside hydrolase family 2 catalytic" evidence="5">
    <location>
        <begin position="322"/>
        <end position="586"/>
    </location>
</feature>
<dbReference type="Gene3D" id="3.20.20.80">
    <property type="entry name" value="Glycosidases"/>
    <property type="match status" value="1"/>
</dbReference>
<dbReference type="SUPFAM" id="SSF49785">
    <property type="entry name" value="Galactose-binding domain-like"/>
    <property type="match status" value="1"/>
</dbReference>
<evidence type="ECO:0000256" key="1">
    <source>
        <dbReference type="ARBA" id="ARBA00007401"/>
    </source>
</evidence>
<dbReference type="InterPro" id="IPR017853">
    <property type="entry name" value="GH"/>
</dbReference>